<dbReference type="HOGENOM" id="CLU_099691_0_0_1"/>
<dbReference type="OrthoDB" id="2792018at2759"/>
<sequence length="144" mass="16563">MLDVALEYRTTIVRMTELQVNSHGLCQWELTEREWKIATQLCDILQASHLLTLWGKDTPGLTDVIPAMDIIDEQLAMSALNSTLNPTICVAVNLGKRTINCYYNKSDDSSAYRIAMILDPQNKLQYFRDHSWPETWIQEAQFLV</sequence>
<evidence type="ECO:0008006" key="3">
    <source>
        <dbReference type="Google" id="ProtNLM"/>
    </source>
</evidence>
<gene>
    <name evidence="1" type="ORF">FOMPIDRAFT_58435</name>
</gene>
<proteinExistence type="predicted"/>
<reference evidence="1 2" key="1">
    <citation type="journal article" date="2012" name="Science">
        <title>The Paleozoic origin of enzymatic lignin decomposition reconstructed from 31 fungal genomes.</title>
        <authorList>
            <person name="Floudas D."/>
            <person name="Binder M."/>
            <person name="Riley R."/>
            <person name="Barry K."/>
            <person name="Blanchette R.A."/>
            <person name="Henrissat B."/>
            <person name="Martinez A.T."/>
            <person name="Otillar R."/>
            <person name="Spatafora J.W."/>
            <person name="Yadav J.S."/>
            <person name="Aerts A."/>
            <person name="Benoit I."/>
            <person name="Boyd A."/>
            <person name="Carlson A."/>
            <person name="Copeland A."/>
            <person name="Coutinho P.M."/>
            <person name="de Vries R.P."/>
            <person name="Ferreira P."/>
            <person name="Findley K."/>
            <person name="Foster B."/>
            <person name="Gaskell J."/>
            <person name="Glotzer D."/>
            <person name="Gorecki P."/>
            <person name="Heitman J."/>
            <person name="Hesse C."/>
            <person name="Hori C."/>
            <person name="Igarashi K."/>
            <person name="Jurgens J.A."/>
            <person name="Kallen N."/>
            <person name="Kersten P."/>
            <person name="Kohler A."/>
            <person name="Kuees U."/>
            <person name="Kumar T.K.A."/>
            <person name="Kuo A."/>
            <person name="LaButti K."/>
            <person name="Larrondo L.F."/>
            <person name="Lindquist E."/>
            <person name="Ling A."/>
            <person name="Lombard V."/>
            <person name="Lucas S."/>
            <person name="Lundell T."/>
            <person name="Martin R."/>
            <person name="McLaughlin D.J."/>
            <person name="Morgenstern I."/>
            <person name="Morin E."/>
            <person name="Murat C."/>
            <person name="Nagy L.G."/>
            <person name="Nolan M."/>
            <person name="Ohm R.A."/>
            <person name="Patyshakuliyeva A."/>
            <person name="Rokas A."/>
            <person name="Ruiz-Duenas F.J."/>
            <person name="Sabat G."/>
            <person name="Salamov A."/>
            <person name="Samejima M."/>
            <person name="Schmutz J."/>
            <person name="Slot J.C."/>
            <person name="St John F."/>
            <person name="Stenlid J."/>
            <person name="Sun H."/>
            <person name="Sun S."/>
            <person name="Syed K."/>
            <person name="Tsang A."/>
            <person name="Wiebenga A."/>
            <person name="Young D."/>
            <person name="Pisabarro A."/>
            <person name="Eastwood D.C."/>
            <person name="Martin F."/>
            <person name="Cullen D."/>
            <person name="Grigoriev I.V."/>
            <person name="Hibbett D.S."/>
        </authorList>
    </citation>
    <scope>NUCLEOTIDE SEQUENCE</scope>
    <source>
        <strain evidence="2">FP-58527</strain>
    </source>
</reference>
<protein>
    <recommendedName>
        <fullName evidence="3">hAT-like transposase RNase-H fold domain-containing protein</fullName>
    </recommendedName>
</protein>
<organism evidence="1 2">
    <name type="scientific">Fomitopsis schrenkii</name>
    <name type="common">Brown rot fungus</name>
    <dbReference type="NCBI Taxonomy" id="2126942"/>
    <lineage>
        <taxon>Eukaryota</taxon>
        <taxon>Fungi</taxon>
        <taxon>Dikarya</taxon>
        <taxon>Basidiomycota</taxon>
        <taxon>Agaricomycotina</taxon>
        <taxon>Agaricomycetes</taxon>
        <taxon>Polyporales</taxon>
        <taxon>Fomitopsis</taxon>
    </lineage>
</organism>
<accession>S8ECK0</accession>
<evidence type="ECO:0000313" key="2">
    <source>
        <dbReference type="Proteomes" id="UP000015241"/>
    </source>
</evidence>
<name>S8ECK0_FOMSC</name>
<keyword evidence="2" id="KW-1185">Reference proteome</keyword>
<dbReference type="Proteomes" id="UP000015241">
    <property type="component" value="Unassembled WGS sequence"/>
</dbReference>
<dbReference type="AlphaFoldDB" id="S8ECK0"/>
<dbReference type="EMBL" id="KE504136">
    <property type="protein sequence ID" value="EPT02338.1"/>
    <property type="molecule type" value="Genomic_DNA"/>
</dbReference>
<dbReference type="InParanoid" id="S8ECK0"/>
<evidence type="ECO:0000313" key="1">
    <source>
        <dbReference type="EMBL" id="EPT02338.1"/>
    </source>
</evidence>